<sequence length="84" mass="9418">MKKKKDLLTALNKGLDLEEDFIVRLGPYCRAYIASSELSQAEKKEAETILSVLESDSAKHKRVVEGLIKDLETGEKDGHQEDTI</sequence>
<evidence type="ECO:0000313" key="1">
    <source>
        <dbReference type="EMBL" id="TET09228.1"/>
    </source>
</evidence>
<accession>A0A523RTX2</accession>
<name>A0A523RTX2_UNCAE</name>
<evidence type="ECO:0000313" key="3">
    <source>
        <dbReference type="Proteomes" id="UP000316360"/>
    </source>
</evidence>
<dbReference type="AlphaFoldDB" id="A0A523RTX2"/>
<protein>
    <submittedName>
        <fullName evidence="1">Uncharacterized protein</fullName>
    </submittedName>
</protein>
<dbReference type="EMBL" id="SOKJ01000045">
    <property type="protein sequence ID" value="TET12863.1"/>
    <property type="molecule type" value="Genomic_DNA"/>
</dbReference>
<comment type="caution">
    <text evidence="1">The sequence shown here is derived from an EMBL/GenBank/DDBJ whole genome shotgun (WGS) entry which is preliminary data.</text>
</comment>
<evidence type="ECO:0000313" key="2">
    <source>
        <dbReference type="EMBL" id="TET12863.1"/>
    </source>
</evidence>
<dbReference type="Proteomes" id="UP000316360">
    <property type="component" value="Unassembled WGS sequence"/>
</dbReference>
<proteinExistence type="predicted"/>
<dbReference type="EMBL" id="SOKJ01000306">
    <property type="protein sequence ID" value="TET09228.1"/>
    <property type="molecule type" value="Genomic_DNA"/>
</dbReference>
<reference evidence="1 3" key="1">
    <citation type="submission" date="2019-03" db="EMBL/GenBank/DDBJ databases">
        <title>Metabolic potential of uncultured bacteria and archaea associated with petroleum seepage in deep-sea sediments.</title>
        <authorList>
            <person name="Dong X."/>
            <person name="Hubert C."/>
        </authorList>
    </citation>
    <scope>NUCLEOTIDE SEQUENCE [LARGE SCALE GENOMIC DNA]</scope>
    <source>
        <strain evidence="1">E44_bin7</strain>
    </source>
</reference>
<organism evidence="1 3">
    <name type="scientific">Aerophobetes bacterium</name>
    <dbReference type="NCBI Taxonomy" id="2030807"/>
    <lineage>
        <taxon>Bacteria</taxon>
        <taxon>Candidatus Aerophobota</taxon>
    </lineage>
</organism>
<gene>
    <name evidence="2" type="ORF">E3J84_00855</name>
    <name evidence="1" type="ORF">E3J84_05360</name>
</gene>